<evidence type="ECO:0000256" key="8">
    <source>
        <dbReference type="SAM" id="Phobius"/>
    </source>
</evidence>
<evidence type="ECO:0000256" key="3">
    <source>
        <dbReference type="ARBA" id="ARBA00022475"/>
    </source>
</evidence>
<feature type="compositionally biased region" description="Pro residues" evidence="7">
    <location>
        <begin position="880"/>
        <end position="897"/>
    </location>
</feature>
<reference evidence="13 14" key="1">
    <citation type="submission" date="2020-07" db="EMBL/GenBank/DDBJ databases">
        <title>Stappia sp., F7233, whole genome shotgun sequencing project.</title>
        <authorList>
            <person name="Jiang S."/>
            <person name="Liu Z.W."/>
            <person name="Du Z.J."/>
        </authorList>
    </citation>
    <scope>NUCLEOTIDE SEQUENCE [LARGE SCALE GENOMIC DNA]</scope>
    <source>
        <strain evidence="13 14">F7233</strain>
    </source>
</reference>
<feature type="transmembrane region" description="Helical" evidence="8">
    <location>
        <begin position="506"/>
        <end position="523"/>
    </location>
</feature>
<feature type="transmembrane region" description="Helical" evidence="8">
    <location>
        <begin position="397"/>
        <end position="417"/>
    </location>
</feature>
<dbReference type="InterPro" id="IPR006685">
    <property type="entry name" value="MscS_channel_2nd"/>
</dbReference>
<dbReference type="InterPro" id="IPR011066">
    <property type="entry name" value="MscS_channel_C_sf"/>
</dbReference>
<evidence type="ECO:0000259" key="12">
    <source>
        <dbReference type="Pfam" id="PF21082"/>
    </source>
</evidence>
<feature type="transmembrane region" description="Helical" evidence="8">
    <location>
        <begin position="675"/>
        <end position="704"/>
    </location>
</feature>
<feature type="transmembrane region" description="Helical" evidence="8">
    <location>
        <begin position="429"/>
        <end position="447"/>
    </location>
</feature>
<feature type="region of interest" description="Disordered" evidence="7">
    <location>
        <begin position="41"/>
        <end position="85"/>
    </location>
</feature>
<evidence type="ECO:0000256" key="2">
    <source>
        <dbReference type="ARBA" id="ARBA00008017"/>
    </source>
</evidence>
<feature type="domain" description="DUF3772" evidence="11">
    <location>
        <begin position="201"/>
        <end position="262"/>
    </location>
</feature>
<organism evidence="13 14">
    <name type="scientific">Stappia albiluteola</name>
    <dbReference type="NCBI Taxonomy" id="2758565"/>
    <lineage>
        <taxon>Bacteria</taxon>
        <taxon>Pseudomonadati</taxon>
        <taxon>Pseudomonadota</taxon>
        <taxon>Alphaproteobacteria</taxon>
        <taxon>Hyphomicrobiales</taxon>
        <taxon>Stappiaceae</taxon>
        <taxon>Stappia</taxon>
    </lineage>
</organism>
<dbReference type="InterPro" id="IPR022249">
    <property type="entry name" value="DUF3772"/>
</dbReference>
<keyword evidence="5 8" id="KW-1133">Transmembrane helix</keyword>
<dbReference type="Pfam" id="PF21082">
    <property type="entry name" value="MS_channel_3rd"/>
    <property type="match status" value="1"/>
</dbReference>
<dbReference type="Proteomes" id="UP000541109">
    <property type="component" value="Unassembled WGS sequence"/>
</dbReference>
<dbReference type="SUPFAM" id="SSF82689">
    <property type="entry name" value="Mechanosensitive channel protein MscS (YggB), C-terminal domain"/>
    <property type="match status" value="1"/>
</dbReference>
<dbReference type="Pfam" id="PF12607">
    <property type="entry name" value="DUF3772"/>
    <property type="match status" value="1"/>
</dbReference>
<feature type="transmembrane region" description="Helical" evidence="8">
    <location>
        <begin position="479"/>
        <end position="500"/>
    </location>
</feature>
<feature type="transmembrane region" description="Helical" evidence="8">
    <location>
        <begin position="593"/>
        <end position="626"/>
    </location>
</feature>
<comment type="subcellular location">
    <subcellularLocation>
        <location evidence="1">Cell membrane</location>
        <topology evidence="1">Multi-pass membrane protein</topology>
    </subcellularLocation>
</comment>
<feature type="transmembrane region" description="Helical" evidence="8">
    <location>
        <begin position="647"/>
        <end position="669"/>
    </location>
</feature>
<dbReference type="GO" id="GO:0008381">
    <property type="term" value="F:mechanosensitive monoatomic ion channel activity"/>
    <property type="evidence" value="ECO:0007669"/>
    <property type="project" value="UniProtKB-ARBA"/>
</dbReference>
<dbReference type="EMBL" id="JACFXV010000063">
    <property type="protein sequence ID" value="MBA5778557.1"/>
    <property type="molecule type" value="Genomic_DNA"/>
</dbReference>
<feature type="domain" description="Mechanosensitive ion channel MscS" evidence="10">
    <location>
        <begin position="693"/>
        <end position="758"/>
    </location>
</feature>
<keyword evidence="3" id="KW-1003">Cell membrane</keyword>
<evidence type="ECO:0000256" key="4">
    <source>
        <dbReference type="ARBA" id="ARBA00022692"/>
    </source>
</evidence>
<keyword evidence="9" id="KW-0732">Signal</keyword>
<dbReference type="AlphaFoldDB" id="A0A839AII1"/>
<dbReference type="RefSeq" id="WP_182166954.1">
    <property type="nucleotide sequence ID" value="NZ_JACFXV010000063.1"/>
</dbReference>
<keyword evidence="4 8" id="KW-0812">Transmembrane</keyword>
<evidence type="ECO:0000256" key="6">
    <source>
        <dbReference type="ARBA" id="ARBA00023136"/>
    </source>
</evidence>
<evidence type="ECO:0000313" key="13">
    <source>
        <dbReference type="EMBL" id="MBA5778557.1"/>
    </source>
</evidence>
<dbReference type="InterPro" id="IPR049278">
    <property type="entry name" value="MS_channel_C"/>
</dbReference>
<dbReference type="Gene3D" id="1.10.287.1260">
    <property type="match status" value="1"/>
</dbReference>
<dbReference type="Pfam" id="PF00924">
    <property type="entry name" value="MS_channel_2nd"/>
    <property type="match status" value="1"/>
</dbReference>
<accession>A0A839AII1</accession>
<feature type="transmembrane region" description="Helical" evidence="8">
    <location>
        <begin position="318"/>
        <end position="342"/>
    </location>
</feature>
<name>A0A839AII1_9HYPH</name>
<evidence type="ECO:0000256" key="7">
    <source>
        <dbReference type="SAM" id="MobiDB-lite"/>
    </source>
</evidence>
<evidence type="ECO:0000259" key="11">
    <source>
        <dbReference type="Pfam" id="PF12607"/>
    </source>
</evidence>
<dbReference type="SUPFAM" id="SSF50182">
    <property type="entry name" value="Sm-like ribonucleoproteins"/>
    <property type="match status" value="1"/>
</dbReference>
<dbReference type="InterPro" id="IPR011014">
    <property type="entry name" value="MscS_channel_TM-2"/>
</dbReference>
<dbReference type="InterPro" id="IPR052702">
    <property type="entry name" value="MscS-like_channel"/>
</dbReference>
<feature type="transmembrane region" description="Helical" evidence="8">
    <location>
        <begin position="354"/>
        <end position="377"/>
    </location>
</feature>
<dbReference type="PANTHER" id="PTHR30347:SF1">
    <property type="entry name" value="MECHANOSENSITIVE CHANNEL MSCK"/>
    <property type="match status" value="1"/>
</dbReference>
<feature type="transmembrane region" description="Helical" evidence="8">
    <location>
        <begin position="555"/>
        <end position="581"/>
    </location>
</feature>
<comment type="similarity">
    <text evidence="2">Belongs to the MscS (TC 1.A.23) family.</text>
</comment>
<feature type="domain" description="Mechanosensitive ion channel MscS C-terminal" evidence="12">
    <location>
        <begin position="767"/>
        <end position="849"/>
    </location>
</feature>
<evidence type="ECO:0000256" key="5">
    <source>
        <dbReference type="ARBA" id="ARBA00022989"/>
    </source>
</evidence>
<comment type="caution">
    <text evidence="13">The sequence shown here is derived from an EMBL/GenBank/DDBJ whole genome shotgun (WGS) entry which is preliminary data.</text>
</comment>
<dbReference type="InterPro" id="IPR023408">
    <property type="entry name" value="MscS_beta-dom_sf"/>
</dbReference>
<keyword evidence="14" id="KW-1185">Reference proteome</keyword>
<evidence type="ECO:0000259" key="10">
    <source>
        <dbReference type="Pfam" id="PF00924"/>
    </source>
</evidence>
<feature type="compositionally biased region" description="Polar residues" evidence="7">
    <location>
        <begin position="44"/>
        <end position="62"/>
    </location>
</feature>
<feature type="region of interest" description="Disordered" evidence="7">
    <location>
        <begin position="869"/>
        <end position="897"/>
    </location>
</feature>
<evidence type="ECO:0000256" key="1">
    <source>
        <dbReference type="ARBA" id="ARBA00004651"/>
    </source>
</evidence>
<dbReference type="Gene3D" id="2.30.30.60">
    <property type="match status" value="1"/>
</dbReference>
<dbReference type="Gene3D" id="3.30.70.100">
    <property type="match status" value="1"/>
</dbReference>
<dbReference type="InterPro" id="IPR010920">
    <property type="entry name" value="LSM_dom_sf"/>
</dbReference>
<sequence length="897" mass="96269">MRVGMVRPWISGTLRTLAFLAVFSALAGTIPGDRALAEGAGNLGTLQPDGTISRDTNTVPQTTPEPPSDTAPQDDEPKQAAADADTDLSSIAGLTQSGEGKAAREALQRRLVAWESRLNTIELALTRGGTDYRGLAGLQSRIFDILSEMATTLGKLRPLLQSIERRLAGLTLPEDGVQESETLAEQRRQLTQTRSTLTNFIKQIEVLEIQANDIVNRISSQRRELLRNALFVKTGSLLSPSVWRAAIGEIPELARGLTLLTRDWLSLITEREGPIAAGLSLLVVLASLVLVWPIRRRLLRWGDRPKEALDPPDVRRTLSAFAIVLLATVPVLAISLAVYLGFVSFDLAPPRVATLLGALFIGAVVVAFCQGLSRALLAPGLPNWRLLGVDNDAARDLTWIALAAAVLFGVSFPLASLLRLLEADSPAKLLPAGFLAIAISLLTMRMLRVAGRARKGEETTPEAPEGSGLAIIWRWLVPLFWLAALVALGAPLIGFIWLGWFFAVQIMWTLFVLSTLYLLLLVVDTSVTAGFQPGSALGRGLTDAMTLSGPTIEQIGVVLSGVIRLILTVLAVIAVLLPWGFSTGDMTGIVRNALFGIQVGSVTLSLSAVFSAIAALVVVIAITRGLQNWLENRFLPRTRMDVGLKSSISTSFGYVGYIVAGLLALSIAGLNLQNIALVAGALSVGIGLGLQGIVNNFVSGLVLLAERPIKVGDWVVVGTDQGYVRKINVRATEIETFERSTVIVPNSNLISGVVKNWMHGNSMGRVAVPVGVAYDSDPDKVRDILLACARQHSKVLAFPAPNVFFMNFGASSLDFELRCFLGNIDYALTVASDLRFEIFKRLKEEGVEIPYPQQDLHIRDVEKLKALLAAPAKPGDDTPPATPDKPSSPPSPGSDSA</sequence>
<evidence type="ECO:0000256" key="9">
    <source>
        <dbReference type="SAM" id="SignalP"/>
    </source>
</evidence>
<feature type="chain" id="PRO_5032470951" evidence="9">
    <location>
        <begin position="28"/>
        <end position="897"/>
    </location>
</feature>
<feature type="signal peptide" evidence="9">
    <location>
        <begin position="1"/>
        <end position="27"/>
    </location>
</feature>
<gene>
    <name evidence="13" type="ORF">H2509_15620</name>
</gene>
<evidence type="ECO:0000313" key="14">
    <source>
        <dbReference type="Proteomes" id="UP000541109"/>
    </source>
</evidence>
<keyword evidence="6 8" id="KW-0472">Membrane</keyword>
<dbReference type="SUPFAM" id="SSF82861">
    <property type="entry name" value="Mechanosensitive channel protein MscS (YggB), transmembrane region"/>
    <property type="match status" value="1"/>
</dbReference>
<feature type="transmembrane region" description="Helical" evidence="8">
    <location>
        <begin position="275"/>
        <end position="294"/>
    </location>
</feature>
<proteinExistence type="inferred from homology"/>
<protein>
    <submittedName>
        <fullName evidence="13">Mechanosensitive ion channel family protein</fullName>
    </submittedName>
</protein>
<dbReference type="GO" id="GO:0005886">
    <property type="term" value="C:plasma membrane"/>
    <property type="evidence" value="ECO:0007669"/>
    <property type="project" value="UniProtKB-SubCell"/>
</dbReference>
<dbReference type="PANTHER" id="PTHR30347">
    <property type="entry name" value="POTASSIUM CHANNEL RELATED"/>
    <property type="match status" value="1"/>
</dbReference>